<comment type="caution">
    <text evidence="2">The sequence shown here is derived from an EMBL/GenBank/DDBJ whole genome shotgun (WGS) entry which is preliminary data.</text>
</comment>
<feature type="domain" description="Transposase DDE" evidence="1">
    <location>
        <begin position="2"/>
        <end position="227"/>
    </location>
</feature>
<evidence type="ECO:0000313" key="2">
    <source>
        <dbReference type="EMBL" id="TMQ51766.1"/>
    </source>
</evidence>
<proteinExistence type="predicted"/>
<dbReference type="EMBL" id="VBOT01000054">
    <property type="protein sequence ID" value="TMQ51766.1"/>
    <property type="molecule type" value="Genomic_DNA"/>
</dbReference>
<dbReference type="InterPro" id="IPR025668">
    <property type="entry name" value="Tnp_DDE_dom"/>
</dbReference>
<organism evidence="2 3">
    <name type="scientific">Eiseniibacteriota bacterium</name>
    <dbReference type="NCBI Taxonomy" id="2212470"/>
    <lineage>
        <taxon>Bacteria</taxon>
        <taxon>Candidatus Eiseniibacteriota</taxon>
    </lineage>
</organism>
<dbReference type="Proteomes" id="UP000320184">
    <property type="component" value="Unassembled WGS sequence"/>
</dbReference>
<dbReference type="Pfam" id="PF13701">
    <property type="entry name" value="DDE_Tnp_1_4"/>
    <property type="match status" value="1"/>
</dbReference>
<sequence length="247" mass="28406">MLRVQNRSGNVHDGKAGLPFLSDLRAQTGHQFERVMTEMRLDGAFFRAEILAWLERRTRYAIKVPFYQWIGLKSLIHERRRWKHVASEVEGFDTTLWLEPWKRFVRVAIYRKRVRHESPKNYQLDLFDPDDGHWEYSAIATHHTLGLKALWHFMGGRGAHEKVLAELKHGDAFDTVPSRSFAANSTWQILSTLAHNLMVSFQLAVGAPRRRRSLKRTALHVLKASTPCVTKSSAAPASSSILRGARR</sequence>
<evidence type="ECO:0000259" key="1">
    <source>
        <dbReference type="Pfam" id="PF13701"/>
    </source>
</evidence>
<gene>
    <name evidence="2" type="ORF">E6K73_04940</name>
</gene>
<dbReference type="AlphaFoldDB" id="A0A538SK74"/>
<accession>A0A538SK74</accession>
<protein>
    <recommendedName>
        <fullName evidence="1">Transposase DDE domain-containing protein</fullName>
    </recommendedName>
</protein>
<evidence type="ECO:0000313" key="3">
    <source>
        <dbReference type="Proteomes" id="UP000320184"/>
    </source>
</evidence>
<name>A0A538SK74_UNCEI</name>
<reference evidence="2 3" key="1">
    <citation type="journal article" date="2019" name="Nat. Microbiol.">
        <title>Mediterranean grassland soil C-N compound turnover is dependent on rainfall and depth, and is mediated by genomically divergent microorganisms.</title>
        <authorList>
            <person name="Diamond S."/>
            <person name="Andeer P.F."/>
            <person name="Li Z."/>
            <person name="Crits-Christoph A."/>
            <person name="Burstein D."/>
            <person name="Anantharaman K."/>
            <person name="Lane K.R."/>
            <person name="Thomas B.C."/>
            <person name="Pan C."/>
            <person name="Northen T.R."/>
            <person name="Banfield J.F."/>
        </authorList>
    </citation>
    <scope>NUCLEOTIDE SEQUENCE [LARGE SCALE GENOMIC DNA]</scope>
    <source>
        <strain evidence="2">WS_3</strain>
    </source>
</reference>